<evidence type="ECO:0000313" key="2">
    <source>
        <dbReference type="EMBL" id="RKQ90840.1"/>
    </source>
</evidence>
<dbReference type="AlphaFoldDB" id="A0A660LA53"/>
<dbReference type="GO" id="GO:0006260">
    <property type="term" value="P:DNA replication"/>
    <property type="evidence" value="ECO:0007669"/>
    <property type="project" value="InterPro"/>
</dbReference>
<comment type="caution">
    <text evidence="2">The sequence shown here is derived from an EMBL/GenBank/DDBJ whole genome shotgun (WGS) entry which is preliminary data.</text>
</comment>
<sequence length="393" mass="42429">MHILRPPSPPASAPAPAPVHRAGVEAGLLRCRVRLTDGRVFTGELPAARHRSLQLGLLHEATSELVELTPGTRRADGVLHVDRRRDAVHYLAGGGSGTSDWLRALLAHADRIVSGDYARAGAGERPSEEVFVGVAPRTRPTGARDAVDATRWLWLDVDRPDALGSVWSFLAERPCHLLIASGGSGGVHAYWKLTEPLPAHWERPDGVETEPIERAHQRIIHALGEEVADPRCAERSRLMRLAGTINHKSGRWAHILEADLALEPYDAEDLVGDLPDSPGWTSKPPTRATGDGSGDPYKQIPPPEYFKRLAGLDVPRGGLVSCPVPQHRDRHPSCKVGTLAKQGWCCHSASCGARGAIYDLASVLIGGPWGPQLRGAAFARARAHVIRVVGRLP</sequence>
<organism evidence="2 3">
    <name type="scientific">Solirubrobacter pauli</name>
    <dbReference type="NCBI Taxonomy" id="166793"/>
    <lineage>
        <taxon>Bacteria</taxon>
        <taxon>Bacillati</taxon>
        <taxon>Actinomycetota</taxon>
        <taxon>Thermoleophilia</taxon>
        <taxon>Solirubrobacterales</taxon>
        <taxon>Solirubrobacteraceae</taxon>
        <taxon>Solirubrobacter</taxon>
    </lineage>
</organism>
<protein>
    <submittedName>
        <fullName evidence="2">Uncharacterized protein</fullName>
    </submittedName>
</protein>
<feature type="region of interest" description="Disordered" evidence="1">
    <location>
        <begin position="272"/>
        <end position="300"/>
    </location>
</feature>
<dbReference type="GO" id="GO:0008270">
    <property type="term" value="F:zinc ion binding"/>
    <property type="evidence" value="ECO:0007669"/>
    <property type="project" value="InterPro"/>
</dbReference>
<evidence type="ECO:0000256" key="1">
    <source>
        <dbReference type="SAM" id="MobiDB-lite"/>
    </source>
</evidence>
<dbReference type="InterPro" id="IPR036977">
    <property type="entry name" value="DNA_primase_Znf_CHC2"/>
</dbReference>
<keyword evidence="3" id="KW-1185">Reference proteome</keyword>
<dbReference type="GO" id="GO:0003677">
    <property type="term" value="F:DNA binding"/>
    <property type="evidence" value="ECO:0007669"/>
    <property type="project" value="InterPro"/>
</dbReference>
<dbReference type="Gene3D" id="3.90.580.10">
    <property type="entry name" value="Zinc finger, CHC2-type domain"/>
    <property type="match status" value="1"/>
</dbReference>
<reference evidence="2 3" key="1">
    <citation type="submission" date="2018-10" db="EMBL/GenBank/DDBJ databases">
        <title>Genomic Encyclopedia of Archaeal and Bacterial Type Strains, Phase II (KMG-II): from individual species to whole genera.</title>
        <authorList>
            <person name="Goeker M."/>
        </authorList>
    </citation>
    <scope>NUCLEOTIDE SEQUENCE [LARGE SCALE GENOMIC DNA]</scope>
    <source>
        <strain evidence="2 3">DSM 14954</strain>
    </source>
</reference>
<dbReference type="EMBL" id="RBIL01000001">
    <property type="protein sequence ID" value="RKQ90840.1"/>
    <property type="molecule type" value="Genomic_DNA"/>
</dbReference>
<accession>A0A660LA53</accession>
<evidence type="ECO:0000313" key="3">
    <source>
        <dbReference type="Proteomes" id="UP000278962"/>
    </source>
</evidence>
<name>A0A660LA53_9ACTN</name>
<gene>
    <name evidence="2" type="ORF">C8N24_0655</name>
</gene>
<dbReference type="Proteomes" id="UP000278962">
    <property type="component" value="Unassembled WGS sequence"/>
</dbReference>
<proteinExistence type="predicted"/>